<evidence type="ECO:0000313" key="3">
    <source>
        <dbReference type="Proteomes" id="UP000011747"/>
    </source>
</evidence>
<protein>
    <recommendedName>
        <fullName evidence="4">YwdI family protein</fullName>
    </recommendedName>
</protein>
<dbReference type="PATRIC" id="fig|665952.3.peg.2149"/>
<reference evidence="2 3" key="1">
    <citation type="submission" date="2011-09" db="EMBL/GenBank/DDBJ databases">
        <title>The Genome Sequence of Bacillus smithii 7_3_47FAA.</title>
        <authorList>
            <consortium name="The Broad Institute Genome Sequencing Platform"/>
            <person name="Earl A."/>
            <person name="Ward D."/>
            <person name="Feldgarden M."/>
            <person name="Gevers D."/>
            <person name="Daigneault M."/>
            <person name="Strauss J."/>
            <person name="Allen-Vercoe E."/>
            <person name="Young S.K."/>
            <person name="Zeng Q."/>
            <person name="Gargeya S."/>
            <person name="Fitzgerald M."/>
            <person name="Haas B."/>
            <person name="Abouelleil A."/>
            <person name="Alvarado L."/>
            <person name="Arachchi H.M."/>
            <person name="Berlin A."/>
            <person name="Brown A."/>
            <person name="Chapman S.B."/>
            <person name="Chen Z."/>
            <person name="Dunbar C."/>
            <person name="Freedman E."/>
            <person name="Gearin G."/>
            <person name="Goldberg J."/>
            <person name="Griggs A."/>
            <person name="Gujja S."/>
            <person name="Heiman D."/>
            <person name="Howarth C."/>
            <person name="Larson L."/>
            <person name="Lui A."/>
            <person name="MacDonald P.J.P."/>
            <person name="Montmayeur A."/>
            <person name="Murphy C."/>
            <person name="Neiman D."/>
            <person name="Pearson M."/>
            <person name="Priest M."/>
            <person name="Roberts A."/>
            <person name="Saif S."/>
            <person name="Shea T."/>
            <person name="Shenoy N."/>
            <person name="Sisk P."/>
            <person name="Stolte C."/>
            <person name="Sykes S."/>
            <person name="Wortman J."/>
            <person name="Nusbaum C."/>
            <person name="Birren B."/>
        </authorList>
    </citation>
    <scope>NUCLEOTIDE SEQUENCE [LARGE SCALE GENOMIC DNA]</scope>
    <source>
        <strain evidence="2 3">7_3_47FAA</strain>
    </source>
</reference>
<dbReference type="AlphaFoldDB" id="G9QM48"/>
<dbReference type="Proteomes" id="UP000011747">
    <property type="component" value="Unassembled WGS sequence"/>
</dbReference>
<dbReference type="Pfam" id="PF17261">
    <property type="entry name" value="DUF5327"/>
    <property type="match status" value="1"/>
</dbReference>
<gene>
    <name evidence="2" type="ORF">HMPREF1015_00615</name>
</gene>
<dbReference type="InterPro" id="IPR035218">
    <property type="entry name" value="DUF5327"/>
</dbReference>
<accession>G9QM48</accession>
<proteinExistence type="predicted"/>
<evidence type="ECO:0000313" key="2">
    <source>
        <dbReference type="EMBL" id="EHL77259.1"/>
    </source>
</evidence>
<keyword evidence="3" id="KW-1185">Reference proteome</keyword>
<name>G9QM48_9BACI</name>
<dbReference type="EMBL" id="ACWF01000116">
    <property type="protein sequence ID" value="EHL77259.1"/>
    <property type="molecule type" value="Genomic_DNA"/>
</dbReference>
<evidence type="ECO:0000256" key="1">
    <source>
        <dbReference type="SAM" id="MobiDB-lite"/>
    </source>
</evidence>
<sequence length="89" mass="10037">MQISHYQLLKKIEEETKKARQEENSDALYQHLYTIKTLCEVVLDSQLNHAAFLEENSTPVSPAEGRALPLQGNKLETDDGANGDSIFDF</sequence>
<comment type="caution">
    <text evidence="2">The sequence shown here is derived from an EMBL/GenBank/DDBJ whole genome shotgun (WGS) entry which is preliminary data.</text>
</comment>
<organism evidence="2 3">
    <name type="scientific">Bacillus smithii 7_3_47FAA</name>
    <dbReference type="NCBI Taxonomy" id="665952"/>
    <lineage>
        <taxon>Bacteria</taxon>
        <taxon>Bacillati</taxon>
        <taxon>Bacillota</taxon>
        <taxon>Bacilli</taxon>
        <taxon>Bacillales</taxon>
        <taxon>Bacillaceae</taxon>
        <taxon>Bacillus</taxon>
    </lineage>
</organism>
<dbReference type="HOGENOM" id="CLU_134235_1_0_9"/>
<feature type="region of interest" description="Disordered" evidence="1">
    <location>
        <begin position="58"/>
        <end position="89"/>
    </location>
</feature>
<evidence type="ECO:0008006" key="4">
    <source>
        <dbReference type="Google" id="ProtNLM"/>
    </source>
</evidence>
<dbReference type="RefSeq" id="WP_003354338.1">
    <property type="nucleotide sequence ID" value="NZ_JH414757.1"/>
</dbReference>